<keyword evidence="2" id="KW-0472">Membrane</keyword>
<dbReference type="Proteomes" id="UP000028524">
    <property type="component" value="Unassembled WGS sequence"/>
</dbReference>
<feature type="transmembrane region" description="Helical" evidence="2">
    <location>
        <begin position="21"/>
        <end position="42"/>
    </location>
</feature>
<feature type="compositionally biased region" description="Polar residues" evidence="1">
    <location>
        <begin position="96"/>
        <end position="106"/>
    </location>
</feature>
<feature type="region of interest" description="Disordered" evidence="1">
    <location>
        <begin position="499"/>
        <end position="518"/>
    </location>
</feature>
<organism evidence="3 4">
    <name type="scientific">Stachybotrys chlorohalonatus (strain IBT 40285)</name>
    <dbReference type="NCBI Taxonomy" id="1283841"/>
    <lineage>
        <taxon>Eukaryota</taxon>
        <taxon>Fungi</taxon>
        <taxon>Dikarya</taxon>
        <taxon>Ascomycota</taxon>
        <taxon>Pezizomycotina</taxon>
        <taxon>Sordariomycetes</taxon>
        <taxon>Hypocreomycetidae</taxon>
        <taxon>Hypocreales</taxon>
        <taxon>Stachybotryaceae</taxon>
        <taxon>Stachybotrys</taxon>
    </lineage>
</organism>
<keyword evidence="2" id="KW-1133">Transmembrane helix</keyword>
<evidence type="ECO:0000256" key="1">
    <source>
        <dbReference type="SAM" id="MobiDB-lite"/>
    </source>
</evidence>
<feature type="compositionally biased region" description="Basic and acidic residues" evidence="1">
    <location>
        <begin position="306"/>
        <end position="322"/>
    </location>
</feature>
<sequence length="795" mass="89806">MDHRDLDWEMLKSSILMGVRKMSRTFTLFILVAISLVIYLSLPNDQSGLQIIKYPQSHQVPAASAEKQHHGADAHHDDFDETSSSPAFSGDDDDGSNLNVHLSQPEGSPDAQTEHVDEEPASDGHPENDQDEPVLGTHLEDNHPEENLDAVHEEHGYDAQPGRVDDEQDHAQNGHADDVGSGDAEPEHPEQRPDEPVEYMDDAQSPDDHQEHADSGPDLEEHLENFDEAIGSDAQHDPEQIPDAPHEEADAHHEEADAHHKEPDAPHGEPNPPHEQSHDHDDDAHAGQGPDTHIENTNNDATADSPPEHSDDGEDAHFHLEEPPAGQSPPSDVNLKPVKDRRFSMVIPVTSSSPDLCKTIVTGLALGYPSPIIINWHIDYHAITKWDGGKNLPKIPGFVNYLDAAMHPDVHPSERLEEDDIVLMVDAFDVWFQLPAEVMLRRYHEINEQANARLRKQWKGPDPMPMFQTVVAASGKNCHPQPASGSNLHCDKLPISPLRDDLYGPETDKNMTNPRDNRPRYINGGVYIGPAGDMRRLFRRAMQKMEAGINEGVHLFSEQGVPGEVLGEQEVWRQWRRDNEVTGDDAMTLMDRDFEYHFGLDYAQTLSVQTFWTDTPDGLFDGAFVTLNNQTSIDEYSEQLGISPVRLKGVPEDIKKAQHPLAHISEDPPDWGDMPLYADFFTESVPVIVHHNGFKDRRTKWWTKPWFHRPLRHLLTSHMAPIDPAVPLATVEEEDSTTKYWFLEAEHTDRRPRRMNDTARVRLRSMNFGELCHFEDKSDVHWWEEVFRDAEGPLE</sequence>
<dbReference type="InParanoid" id="A0A084Q8F5"/>
<feature type="region of interest" description="Disordered" evidence="1">
    <location>
        <begin position="158"/>
        <end position="336"/>
    </location>
</feature>
<keyword evidence="2" id="KW-0812">Transmembrane</keyword>
<feature type="compositionally biased region" description="Basic and acidic residues" evidence="1">
    <location>
        <begin position="66"/>
        <end position="78"/>
    </location>
</feature>
<protein>
    <submittedName>
        <fullName evidence="3">Uncharacterized protein</fullName>
    </submittedName>
</protein>
<dbReference type="HOGENOM" id="CLU_353421_0_0_1"/>
<feature type="region of interest" description="Disordered" evidence="1">
    <location>
        <begin position="60"/>
        <end position="142"/>
    </location>
</feature>
<feature type="compositionally biased region" description="Basic and acidic residues" evidence="1">
    <location>
        <begin position="234"/>
        <end position="267"/>
    </location>
</feature>
<feature type="compositionally biased region" description="Acidic residues" evidence="1">
    <location>
        <begin position="196"/>
        <end position="205"/>
    </location>
</feature>
<dbReference type="OrthoDB" id="422736at2759"/>
<feature type="compositionally biased region" description="Basic and acidic residues" evidence="1">
    <location>
        <begin position="185"/>
        <end position="195"/>
    </location>
</feature>
<dbReference type="PANTHER" id="PTHR36587:SF2">
    <property type="entry name" value="EXPRESSION SITE-ASSOCIATED GENE 3 (ESAG3)-LIKE PROTEIN"/>
    <property type="match status" value="1"/>
</dbReference>
<feature type="compositionally biased region" description="Basic and acidic residues" evidence="1">
    <location>
        <begin position="275"/>
        <end position="285"/>
    </location>
</feature>
<dbReference type="AlphaFoldDB" id="A0A084Q8F5"/>
<dbReference type="CDD" id="cd22997">
    <property type="entry name" value="GT_LH"/>
    <property type="match status" value="1"/>
</dbReference>
<feature type="compositionally biased region" description="Basic and acidic residues" evidence="1">
    <location>
        <begin position="158"/>
        <end position="178"/>
    </location>
</feature>
<reference evidence="3 4" key="1">
    <citation type="journal article" date="2014" name="BMC Genomics">
        <title>Comparative genome sequencing reveals chemotype-specific gene clusters in the toxigenic black mold Stachybotrys.</title>
        <authorList>
            <person name="Semeiks J."/>
            <person name="Borek D."/>
            <person name="Otwinowski Z."/>
            <person name="Grishin N.V."/>
        </authorList>
    </citation>
    <scope>NUCLEOTIDE SEQUENCE [LARGE SCALE GENOMIC DNA]</scope>
    <source>
        <strain evidence="3 4">IBT 40285</strain>
    </source>
</reference>
<evidence type="ECO:0000313" key="4">
    <source>
        <dbReference type="Proteomes" id="UP000028524"/>
    </source>
</evidence>
<keyword evidence="4" id="KW-1185">Reference proteome</keyword>
<dbReference type="PANTHER" id="PTHR36587">
    <property type="entry name" value="EXPRESSION SITE-ASSOCIATED GENE 3 (ESAG3)-LIKE PROTEIN"/>
    <property type="match status" value="1"/>
</dbReference>
<proteinExistence type="predicted"/>
<dbReference type="STRING" id="1283841.A0A084Q8F5"/>
<gene>
    <name evidence="3" type="ORF">S40285_08067</name>
</gene>
<accession>A0A084Q8F5</accession>
<evidence type="ECO:0000256" key="2">
    <source>
        <dbReference type="SAM" id="Phobius"/>
    </source>
</evidence>
<name>A0A084Q8F5_STAC4</name>
<feature type="compositionally biased region" description="Basic and acidic residues" evidence="1">
    <location>
        <begin position="206"/>
        <end position="225"/>
    </location>
</feature>
<dbReference type="EMBL" id="KL660941">
    <property type="protein sequence ID" value="KFA60240.1"/>
    <property type="molecule type" value="Genomic_DNA"/>
</dbReference>
<evidence type="ECO:0000313" key="3">
    <source>
        <dbReference type="EMBL" id="KFA60240.1"/>
    </source>
</evidence>